<dbReference type="HOGENOM" id="CLU_2118524_0_0_3"/>
<name>D7E534_NOSA0</name>
<keyword evidence="1" id="KW-0812">Transmembrane</keyword>
<reference evidence="2 3" key="1">
    <citation type="journal article" date="2010" name="PLoS ONE">
        <title>Genome erosion in a nitrogen-fixing vertically transmitted endosymbiotic multicellular cyanobacterium.</title>
        <authorList>
            <person name="Ran L."/>
            <person name="Larsson J."/>
            <person name="Vigil-Stenman T."/>
            <person name="Nylander J.A."/>
            <person name="Ininbergs K."/>
            <person name="Zheng W.W."/>
            <person name="Lapidus A."/>
            <person name="Lowry S."/>
            <person name="Haselkorn R."/>
            <person name="Bergman B."/>
        </authorList>
    </citation>
    <scope>NUCLEOTIDE SEQUENCE [LARGE SCALE GENOMIC DNA]</scope>
    <source>
        <strain evidence="2 3">0708</strain>
    </source>
</reference>
<protein>
    <submittedName>
        <fullName evidence="2">Uncharacterized protein</fullName>
    </submittedName>
</protein>
<dbReference type="AlphaFoldDB" id="D7E534"/>
<evidence type="ECO:0000313" key="2">
    <source>
        <dbReference type="EMBL" id="ADI63831.1"/>
    </source>
</evidence>
<proteinExistence type="predicted"/>
<dbReference type="Proteomes" id="UP000001511">
    <property type="component" value="Chromosome"/>
</dbReference>
<gene>
    <name evidence="2" type="ordered locus">Aazo_1669</name>
</gene>
<organism evidence="2 3">
    <name type="scientific">Nostoc azollae (strain 0708)</name>
    <name type="common">Anabaena azollae (strain 0708)</name>
    <dbReference type="NCBI Taxonomy" id="551115"/>
    <lineage>
        <taxon>Bacteria</taxon>
        <taxon>Bacillati</taxon>
        <taxon>Cyanobacteriota</taxon>
        <taxon>Cyanophyceae</taxon>
        <taxon>Nostocales</taxon>
        <taxon>Nostocaceae</taxon>
        <taxon>Trichormus</taxon>
    </lineage>
</organism>
<keyword evidence="3" id="KW-1185">Reference proteome</keyword>
<keyword evidence="1" id="KW-0472">Membrane</keyword>
<keyword evidence="1" id="KW-1133">Transmembrane helix</keyword>
<evidence type="ECO:0000313" key="3">
    <source>
        <dbReference type="Proteomes" id="UP000001511"/>
    </source>
</evidence>
<dbReference type="KEGG" id="naz:Aazo_1669"/>
<feature type="transmembrane region" description="Helical" evidence="1">
    <location>
        <begin position="16"/>
        <end position="33"/>
    </location>
</feature>
<sequence>MYNYVMANAAKRNQSQGFQVCYIVMLIFVYLLMTITDDGTRIDNNGIMFNDDSITLESALTAIDLNSDFIFELDLTTNASDGSYTIADFRQSIQFSTPMIAIGTNWDTYERVRT</sequence>
<accession>D7E534</accession>
<evidence type="ECO:0000256" key="1">
    <source>
        <dbReference type="SAM" id="Phobius"/>
    </source>
</evidence>
<dbReference type="EMBL" id="CP002059">
    <property type="protein sequence ID" value="ADI63831.1"/>
    <property type="molecule type" value="Genomic_DNA"/>
</dbReference>